<sequence>MTGTSTNLPLRLPHLTHQPEPQPKPQPKPNILPLLILQQRSLFKTLSNGFAKLQGLLDDSDGPAEQGLEKVSLELGELKDNVRAIRCRMDAFIGMAGEAGCIDLVETEELEEGAVSPLILPSRRTGKPDMNVPRNFSRPFPRISDVSVQRQGYDCERDAAVTTMRSHGDMGPKTRCRDPEHNQTSTMPTHQTPSLTTPLAQGDGKTLTAQPRVSVLIDSPLEGSNIRKQVKRASRVRDPHFNEVRRISVLKKGVIRTTYYRTEPVNTGVVAAGEDGNPLSSENSDTQFVERIGRIWRMIKRGRKFLGWKSGGRRKRW</sequence>
<dbReference type="Proteomes" id="UP000244722">
    <property type="component" value="Unassembled WGS sequence"/>
</dbReference>
<evidence type="ECO:0000313" key="3">
    <source>
        <dbReference type="Proteomes" id="UP000244722"/>
    </source>
</evidence>
<reference evidence="2 3" key="1">
    <citation type="submission" date="2017-04" db="EMBL/GenBank/DDBJ databases">
        <title>Draft genome sequence of Tuber borchii Vittad., a whitish edible truffle.</title>
        <authorList>
            <consortium name="DOE Joint Genome Institute"/>
            <person name="Murat C."/>
            <person name="Kuo A."/>
            <person name="Barry K.W."/>
            <person name="Clum A."/>
            <person name="Dockter R.B."/>
            <person name="Fauchery L."/>
            <person name="Iotti M."/>
            <person name="Kohler A."/>
            <person name="Labutti K."/>
            <person name="Lindquist E.A."/>
            <person name="Lipzen A."/>
            <person name="Ohm R.A."/>
            <person name="Wang M."/>
            <person name="Grigoriev I.V."/>
            <person name="Zambonelli A."/>
            <person name="Martin F.M."/>
        </authorList>
    </citation>
    <scope>NUCLEOTIDE SEQUENCE [LARGE SCALE GENOMIC DNA]</scope>
    <source>
        <strain evidence="2 3">Tbo3840</strain>
    </source>
</reference>
<proteinExistence type="predicted"/>
<feature type="compositionally biased region" description="Pro residues" evidence="1">
    <location>
        <begin position="20"/>
        <end position="30"/>
    </location>
</feature>
<dbReference type="OrthoDB" id="5416294at2759"/>
<gene>
    <name evidence="2" type="ORF">B9Z19DRAFT_1127602</name>
</gene>
<feature type="compositionally biased region" description="Polar residues" evidence="1">
    <location>
        <begin position="182"/>
        <end position="199"/>
    </location>
</feature>
<comment type="caution">
    <text evidence="2">The sequence shown here is derived from an EMBL/GenBank/DDBJ whole genome shotgun (WGS) entry which is preliminary data.</text>
</comment>
<dbReference type="EMBL" id="NESQ01000136">
    <property type="protein sequence ID" value="PUU77900.1"/>
    <property type="molecule type" value="Genomic_DNA"/>
</dbReference>
<dbReference type="AlphaFoldDB" id="A0A2T6ZQY0"/>
<name>A0A2T6ZQY0_TUBBO</name>
<organism evidence="2 3">
    <name type="scientific">Tuber borchii</name>
    <name type="common">White truffle</name>
    <dbReference type="NCBI Taxonomy" id="42251"/>
    <lineage>
        <taxon>Eukaryota</taxon>
        <taxon>Fungi</taxon>
        <taxon>Dikarya</taxon>
        <taxon>Ascomycota</taxon>
        <taxon>Pezizomycotina</taxon>
        <taxon>Pezizomycetes</taxon>
        <taxon>Pezizales</taxon>
        <taxon>Tuberaceae</taxon>
        <taxon>Tuber</taxon>
    </lineage>
</organism>
<feature type="region of interest" description="Disordered" evidence="1">
    <location>
        <begin position="1"/>
        <end position="30"/>
    </location>
</feature>
<evidence type="ECO:0000256" key="1">
    <source>
        <dbReference type="SAM" id="MobiDB-lite"/>
    </source>
</evidence>
<feature type="compositionally biased region" description="Basic and acidic residues" evidence="1">
    <location>
        <begin position="166"/>
        <end position="181"/>
    </location>
</feature>
<keyword evidence="3" id="KW-1185">Reference proteome</keyword>
<protein>
    <submittedName>
        <fullName evidence="2">Uncharacterized protein</fullName>
    </submittedName>
</protein>
<accession>A0A2T6ZQY0</accession>
<evidence type="ECO:0000313" key="2">
    <source>
        <dbReference type="EMBL" id="PUU77900.1"/>
    </source>
</evidence>
<feature type="region of interest" description="Disordered" evidence="1">
    <location>
        <begin position="164"/>
        <end position="205"/>
    </location>
</feature>